<dbReference type="EMBL" id="JAYGGQ010000004">
    <property type="protein sequence ID" value="MEA5454604.1"/>
    <property type="molecule type" value="Genomic_DNA"/>
</dbReference>
<dbReference type="PROSITE" id="PS50093">
    <property type="entry name" value="PKD"/>
    <property type="match status" value="1"/>
</dbReference>
<proteinExistence type="predicted"/>
<organism evidence="2 3">
    <name type="scientific">Sinomonas terricola</name>
    <dbReference type="NCBI Taxonomy" id="3110330"/>
    <lineage>
        <taxon>Bacteria</taxon>
        <taxon>Bacillati</taxon>
        <taxon>Actinomycetota</taxon>
        <taxon>Actinomycetes</taxon>
        <taxon>Micrococcales</taxon>
        <taxon>Micrococcaceae</taxon>
        <taxon>Sinomonas</taxon>
    </lineage>
</organism>
<sequence>MRLDQMCLYPGDTPKHPDGGAVIAVTDRELRALPIAPSGLGSQPGRHTLKGAETNVYAVPAGASAEGVQSFDTAVLGRKVRVRVRPVEHRFDYGDGTALVSAAPGGPIPEARWGEKTVTSHAYAQTGDFTVSLTTVFAGEFSVEGGPWQAIAGTAAVPSQPRVLSVWRSEVKLYAENCLQNPHGEGC</sequence>
<comment type="caution">
    <text evidence="2">The sequence shown here is derived from an EMBL/GenBank/DDBJ whole genome shotgun (WGS) entry which is preliminary data.</text>
</comment>
<protein>
    <recommendedName>
        <fullName evidence="1">PKD domain-containing protein</fullName>
    </recommendedName>
</protein>
<evidence type="ECO:0000313" key="3">
    <source>
        <dbReference type="Proteomes" id="UP001304769"/>
    </source>
</evidence>
<reference evidence="2 3" key="1">
    <citation type="submission" date="2023-12" db="EMBL/GenBank/DDBJ databases">
        <title>Sinomonas terricola sp. nov, isolated from litchi orchard soil in Guangdong, PR China.</title>
        <authorList>
            <person name="Jiaxin W."/>
            <person name="Yang Z."/>
            <person name="Honghui Z."/>
        </authorList>
    </citation>
    <scope>NUCLEOTIDE SEQUENCE [LARGE SCALE GENOMIC DNA]</scope>
    <source>
        <strain evidence="2 3">JGH33</strain>
    </source>
</reference>
<feature type="domain" description="PKD" evidence="1">
    <location>
        <begin position="86"/>
        <end position="134"/>
    </location>
</feature>
<evidence type="ECO:0000313" key="2">
    <source>
        <dbReference type="EMBL" id="MEA5454604.1"/>
    </source>
</evidence>
<dbReference type="Proteomes" id="UP001304769">
    <property type="component" value="Unassembled WGS sequence"/>
</dbReference>
<evidence type="ECO:0000259" key="1">
    <source>
        <dbReference type="PROSITE" id="PS50093"/>
    </source>
</evidence>
<accession>A0ABU5T515</accession>
<dbReference type="InterPro" id="IPR000601">
    <property type="entry name" value="PKD_dom"/>
</dbReference>
<keyword evidence="3" id="KW-1185">Reference proteome</keyword>
<dbReference type="RefSeq" id="WP_323278445.1">
    <property type="nucleotide sequence ID" value="NZ_JAYGGQ010000004.1"/>
</dbReference>
<gene>
    <name evidence="2" type="ORF">SPF06_07705</name>
</gene>
<name>A0ABU5T515_9MICC</name>